<sequence length="133" mass="15042">MAMGKHSFKQSLLRIYKRKPEGNSSYLKNFRRNKRETPSASSMMKAVLALVLAMAAIACASHGVDIIRHRTLGYDGYFGLYDYAPYYYGYGNGYFGYDALGFGPYNYFGTYGLGYRGYSLGGYLGGLRYYGYF</sequence>
<accession>A0A8T0FWN1</accession>
<reference evidence="1" key="1">
    <citation type="journal article" date="2020" name="bioRxiv">
        <title>Chromosome-level reference genome of the European wasp spider Argiope bruennichi: a resource for studies on range expansion and evolutionary adaptation.</title>
        <authorList>
            <person name="Sheffer M.M."/>
            <person name="Hoppe A."/>
            <person name="Krehenwinkel H."/>
            <person name="Uhl G."/>
            <person name="Kuss A.W."/>
            <person name="Jensen L."/>
            <person name="Jensen C."/>
            <person name="Gillespie R.G."/>
            <person name="Hoff K.J."/>
            <person name="Prost S."/>
        </authorList>
    </citation>
    <scope>NUCLEOTIDE SEQUENCE</scope>
</reference>
<keyword evidence="2" id="KW-1185">Reference proteome</keyword>
<protein>
    <submittedName>
        <fullName evidence="1">Uncharacterized protein</fullName>
    </submittedName>
</protein>
<name>A0A8T0FWN1_ARGBR</name>
<comment type="caution">
    <text evidence="1">The sequence shown here is derived from an EMBL/GenBank/DDBJ whole genome shotgun (WGS) entry which is preliminary data.</text>
</comment>
<reference evidence="1" key="2">
    <citation type="submission" date="2020-06" db="EMBL/GenBank/DDBJ databases">
        <authorList>
            <person name="Sheffer M."/>
        </authorList>
    </citation>
    <scope>NUCLEOTIDE SEQUENCE</scope>
</reference>
<dbReference type="Proteomes" id="UP000807504">
    <property type="component" value="Unassembled WGS sequence"/>
</dbReference>
<proteinExistence type="predicted"/>
<organism evidence="1 2">
    <name type="scientific">Argiope bruennichi</name>
    <name type="common">Wasp spider</name>
    <name type="synonym">Aranea bruennichi</name>
    <dbReference type="NCBI Taxonomy" id="94029"/>
    <lineage>
        <taxon>Eukaryota</taxon>
        <taxon>Metazoa</taxon>
        <taxon>Ecdysozoa</taxon>
        <taxon>Arthropoda</taxon>
        <taxon>Chelicerata</taxon>
        <taxon>Arachnida</taxon>
        <taxon>Araneae</taxon>
        <taxon>Araneomorphae</taxon>
        <taxon>Entelegynae</taxon>
        <taxon>Araneoidea</taxon>
        <taxon>Araneidae</taxon>
        <taxon>Argiope</taxon>
    </lineage>
</organism>
<evidence type="ECO:0000313" key="1">
    <source>
        <dbReference type="EMBL" id="KAF8794598.1"/>
    </source>
</evidence>
<dbReference type="EMBL" id="JABXBU010000002">
    <property type="protein sequence ID" value="KAF8794598.1"/>
    <property type="molecule type" value="Genomic_DNA"/>
</dbReference>
<gene>
    <name evidence="1" type="ORF">HNY73_002567</name>
</gene>
<evidence type="ECO:0000313" key="2">
    <source>
        <dbReference type="Proteomes" id="UP000807504"/>
    </source>
</evidence>
<dbReference type="AlphaFoldDB" id="A0A8T0FWN1"/>